<name>A0AAN8TQE0_SOLBU</name>
<accession>A0AAN8TQE0</accession>
<evidence type="ECO:0000313" key="2">
    <source>
        <dbReference type="Proteomes" id="UP001371456"/>
    </source>
</evidence>
<dbReference type="EMBL" id="JBANQN010000006">
    <property type="protein sequence ID" value="KAK6787986.1"/>
    <property type="molecule type" value="Genomic_DNA"/>
</dbReference>
<dbReference type="PANTHER" id="PTHR34222:SF82">
    <property type="entry name" value="CCHC-TYPE DOMAIN-CONTAINING PROTEIN"/>
    <property type="match status" value="1"/>
</dbReference>
<keyword evidence="2" id="KW-1185">Reference proteome</keyword>
<evidence type="ECO:0008006" key="3">
    <source>
        <dbReference type="Google" id="ProtNLM"/>
    </source>
</evidence>
<organism evidence="1 2">
    <name type="scientific">Solanum bulbocastanum</name>
    <name type="common">Wild potato</name>
    <dbReference type="NCBI Taxonomy" id="147425"/>
    <lineage>
        <taxon>Eukaryota</taxon>
        <taxon>Viridiplantae</taxon>
        <taxon>Streptophyta</taxon>
        <taxon>Embryophyta</taxon>
        <taxon>Tracheophyta</taxon>
        <taxon>Spermatophyta</taxon>
        <taxon>Magnoliopsida</taxon>
        <taxon>eudicotyledons</taxon>
        <taxon>Gunneridae</taxon>
        <taxon>Pentapetalae</taxon>
        <taxon>asterids</taxon>
        <taxon>lamiids</taxon>
        <taxon>Solanales</taxon>
        <taxon>Solanaceae</taxon>
        <taxon>Solanoideae</taxon>
        <taxon>Solaneae</taxon>
        <taxon>Solanum</taxon>
    </lineage>
</organism>
<protein>
    <recommendedName>
        <fullName evidence="3">Retrotransposon gag domain-containing protein</fullName>
    </recommendedName>
</protein>
<comment type="caution">
    <text evidence="1">The sequence shown here is derived from an EMBL/GenBank/DDBJ whole genome shotgun (WGS) entry which is preliminary data.</text>
</comment>
<dbReference type="AlphaFoldDB" id="A0AAN8TQE0"/>
<evidence type="ECO:0000313" key="1">
    <source>
        <dbReference type="EMBL" id="KAK6787986.1"/>
    </source>
</evidence>
<sequence>MSSVTPEMHTGIVYVSSAREVWEDLHERFDKVNASRIYHLHKTIATTVQGNDTIPSYFSRLRNLWDEFASIIPPPCHCSGSKDLSLYLKRQKLIQFLMGLNETYDQSRSQILMIEPTPTINKAYAMLIERKS</sequence>
<reference evidence="1 2" key="1">
    <citation type="submission" date="2024-02" db="EMBL/GenBank/DDBJ databases">
        <title>de novo genome assembly of Solanum bulbocastanum strain 11H21.</title>
        <authorList>
            <person name="Hosaka A.J."/>
        </authorList>
    </citation>
    <scope>NUCLEOTIDE SEQUENCE [LARGE SCALE GENOMIC DNA]</scope>
    <source>
        <tissue evidence="1">Young leaves</tissue>
    </source>
</reference>
<gene>
    <name evidence="1" type="ORF">RDI58_016511</name>
</gene>
<proteinExistence type="predicted"/>
<dbReference type="PANTHER" id="PTHR34222">
    <property type="entry name" value="GAG_PRE-INTEGRS DOMAIN-CONTAINING PROTEIN"/>
    <property type="match status" value="1"/>
</dbReference>
<dbReference type="Proteomes" id="UP001371456">
    <property type="component" value="Unassembled WGS sequence"/>
</dbReference>